<gene>
    <name evidence="2" type="ORF">R1sor_025657</name>
</gene>
<organism evidence="2 3">
    <name type="scientific">Riccia sorocarpa</name>
    <dbReference type="NCBI Taxonomy" id="122646"/>
    <lineage>
        <taxon>Eukaryota</taxon>
        <taxon>Viridiplantae</taxon>
        <taxon>Streptophyta</taxon>
        <taxon>Embryophyta</taxon>
        <taxon>Marchantiophyta</taxon>
        <taxon>Marchantiopsida</taxon>
        <taxon>Marchantiidae</taxon>
        <taxon>Marchantiales</taxon>
        <taxon>Ricciaceae</taxon>
        <taxon>Riccia</taxon>
    </lineage>
</organism>
<dbReference type="EMBL" id="JBJQOH010000008">
    <property type="protein sequence ID" value="KAL3675709.1"/>
    <property type="molecule type" value="Genomic_DNA"/>
</dbReference>
<evidence type="ECO:0000313" key="2">
    <source>
        <dbReference type="EMBL" id="KAL3675709.1"/>
    </source>
</evidence>
<evidence type="ECO:0000256" key="1">
    <source>
        <dbReference type="SAM" id="SignalP"/>
    </source>
</evidence>
<sequence length="116" mass="12902">MAQAPSMGFLLIFSAVLSCNWDKVLVHGQTAPQGAEAFFSEIEDAVKFLASSALANYQNRSDRELNSGHVDYRKSCIQYAIPQAMPREDETITMLARDVGNIQTRCQRGRPPTFFG</sequence>
<name>A0ABD3GEW4_9MARC</name>
<accession>A0ABD3GEW4</accession>
<reference evidence="2 3" key="1">
    <citation type="submission" date="2024-09" db="EMBL/GenBank/DDBJ databases">
        <title>Chromosome-scale assembly of Riccia sorocarpa.</title>
        <authorList>
            <person name="Paukszto L."/>
        </authorList>
    </citation>
    <scope>NUCLEOTIDE SEQUENCE [LARGE SCALE GENOMIC DNA]</scope>
    <source>
        <strain evidence="2">LP-2024</strain>
        <tissue evidence="2">Aerial parts of the thallus</tissue>
    </source>
</reference>
<comment type="caution">
    <text evidence="2">The sequence shown here is derived from an EMBL/GenBank/DDBJ whole genome shotgun (WGS) entry which is preliminary data.</text>
</comment>
<dbReference type="Proteomes" id="UP001633002">
    <property type="component" value="Unassembled WGS sequence"/>
</dbReference>
<proteinExistence type="predicted"/>
<feature type="chain" id="PRO_5044772144" evidence="1">
    <location>
        <begin position="19"/>
        <end position="116"/>
    </location>
</feature>
<feature type="signal peptide" evidence="1">
    <location>
        <begin position="1"/>
        <end position="18"/>
    </location>
</feature>
<protein>
    <submittedName>
        <fullName evidence="2">Uncharacterized protein</fullName>
    </submittedName>
</protein>
<evidence type="ECO:0000313" key="3">
    <source>
        <dbReference type="Proteomes" id="UP001633002"/>
    </source>
</evidence>
<keyword evidence="1" id="KW-0732">Signal</keyword>
<dbReference type="AlphaFoldDB" id="A0ABD3GEW4"/>
<keyword evidence="3" id="KW-1185">Reference proteome</keyword>